<dbReference type="SMART" id="SM00530">
    <property type="entry name" value="HTH_XRE"/>
    <property type="match status" value="1"/>
</dbReference>
<dbReference type="EMBL" id="NOWC01000001">
    <property type="protein sequence ID" value="OZS76550.1"/>
    <property type="molecule type" value="Genomic_DNA"/>
</dbReference>
<keyword evidence="2" id="KW-0238">DNA-binding</keyword>
<keyword evidence="1" id="KW-0805">Transcription regulation</keyword>
<protein>
    <recommendedName>
        <fullName evidence="5">HTH cro/C1-type domain-containing protein</fullName>
    </recommendedName>
</protein>
<gene>
    <name evidence="6" type="ORF">CHI95_01605</name>
</gene>
<keyword evidence="4" id="KW-1133">Transmembrane helix</keyword>
<dbReference type="Gene3D" id="1.10.260.40">
    <property type="entry name" value="lambda repressor-like DNA-binding domains"/>
    <property type="match status" value="1"/>
</dbReference>
<reference evidence="6 7" key="1">
    <citation type="submission" date="2017-07" db="EMBL/GenBank/DDBJ databases">
        <title>blaIMP-27 on transferable plasmids in Proteus mirabilis and Providencia rettgeri.</title>
        <authorList>
            <person name="Potter R."/>
        </authorList>
    </citation>
    <scope>NUCLEOTIDE SEQUENCE [LARGE SCALE GENOMIC DNA]</scope>
    <source>
        <strain evidence="6 7">PR1</strain>
    </source>
</reference>
<dbReference type="InterPro" id="IPR009387">
    <property type="entry name" value="HigB-2"/>
</dbReference>
<dbReference type="InterPro" id="IPR010982">
    <property type="entry name" value="Lambda_DNA-bd_dom_sf"/>
</dbReference>
<keyword evidence="4" id="KW-0812">Transmembrane</keyword>
<evidence type="ECO:0000256" key="3">
    <source>
        <dbReference type="ARBA" id="ARBA00023163"/>
    </source>
</evidence>
<evidence type="ECO:0000259" key="5">
    <source>
        <dbReference type="PROSITE" id="PS50943"/>
    </source>
</evidence>
<dbReference type="PANTHER" id="PTHR36511">
    <property type="entry name" value="MERR FAMILY BACTERIAL REGULATORY PROTEIN"/>
    <property type="match status" value="1"/>
</dbReference>
<feature type="transmembrane region" description="Helical" evidence="4">
    <location>
        <begin position="63"/>
        <end position="83"/>
    </location>
</feature>
<dbReference type="InterPro" id="IPR052359">
    <property type="entry name" value="HTH-type_reg/antitoxin"/>
</dbReference>
<feature type="domain" description="HTH cro/C1-type" evidence="5">
    <location>
        <begin position="146"/>
        <end position="199"/>
    </location>
</feature>
<dbReference type="NCBIfam" id="NF041265">
    <property type="entry name" value="NadS"/>
    <property type="match status" value="1"/>
</dbReference>
<dbReference type="Pfam" id="PF06296">
    <property type="entry name" value="RelE"/>
    <property type="match status" value="1"/>
</dbReference>
<dbReference type="InterPro" id="IPR001387">
    <property type="entry name" value="Cro/C1-type_HTH"/>
</dbReference>
<keyword evidence="3" id="KW-0804">Transcription</keyword>
<dbReference type="Proteomes" id="UP000216001">
    <property type="component" value="Unassembled WGS sequence"/>
</dbReference>
<name>A0A264VYZ7_PRORE</name>
<evidence type="ECO:0000313" key="7">
    <source>
        <dbReference type="Proteomes" id="UP000216001"/>
    </source>
</evidence>
<sequence length="205" mass="23105">MSHAIEFIETSFFTKQIQSIATQEELRILQNELIAWPDKGDIIQGTGGLRKIRMATGNKGKSASVRVIYFLATAEIIYFIMAYPKNVKDTLNDLEKAELKKLTKLLKMRYKMSIFNELKASLEEAVEIKQGHQKAANVTRYEITDVKAIREQLNVSQSELAHALGTSLDTIKSWELKRRNPTGLAAKILIAIKRNPALFAELAAI</sequence>
<keyword evidence="4" id="KW-0472">Membrane</keyword>
<dbReference type="InterPro" id="IPR047761">
    <property type="entry name" value="NadS-like"/>
</dbReference>
<dbReference type="GO" id="GO:0003677">
    <property type="term" value="F:DNA binding"/>
    <property type="evidence" value="ECO:0007669"/>
    <property type="project" value="UniProtKB-KW"/>
</dbReference>
<dbReference type="SUPFAM" id="SSF47413">
    <property type="entry name" value="lambda repressor-like DNA-binding domains"/>
    <property type="match status" value="1"/>
</dbReference>
<organism evidence="6 7">
    <name type="scientific">Providencia rettgeri</name>
    <dbReference type="NCBI Taxonomy" id="587"/>
    <lineage>
        <taxon>Bacteria</taxon>
        <taxon>Pseudomonadati</taxon>
        <taxon>Pseudomonadota</taxon>
        <taxon>Gammaproteobacteria</taxon>
        <taxon>Enterobacterales</taxon>
        <taxon>Morganellaceae</taxon>
        <taxon>Providencia</taxon>
    </lineage>
</organism>
<accession>A0A264VYZ7</accession>
<dbReference type="AlphaFoldDB" id="A0A264VYZ7"/>
<evidence type="ECO:0000256" key="1">
    <source>
        <dbReference type="ARBA" id="ARBA00023015"/>
    </source>
</evidence>
<proteinExistence type="predicted"/>
<evidence type="ECO:0000313" key="6">
    <source>
        <dbReference type="EMBL" id="OZS76550.1"/>
    </source>
</evidence>
<dbReference type="PROSITE" id="PS50943">
    <property type="entry name" value="HTH_CROC1"/>
    <property type="match status" value="1"/>
</dbReference>
<evidence type="ECO:0000256" key="4">
    <source>
        <dbReference type="SAM" id="Phobius"/>
    </source>
</evidence>
<dbReference type="PANTHER" id="PTHR36511:SF3">
    <property type="entry name" value="ANTITOXIN HIGA-2"/>
    <property type="match status" value="1"/>
</dbReference>
<evidence type="ECO:0000256" key="2">
    <source>
        <dbReference type="ARBA" id="ARBA00023125"/>
    </source>
</evidence>
<dbReference type="Pfam" id="PF01381">
    <property type="entry name" value="HTH_3"/>
    <property type="match status" value="1"/>
</dbReference>
<comment type="caution">
    <text evidence="6">The sequence shown here is derived from an EMBL/GenBank/DDBJ whole genome shotgun (WGS) entry which is preliminary data.</text>
</comment>
<dbReference type="CDD" id="cd00093">
    <property type="entry name" value="HTH_XRE"/>
    <property type="match status" value="1"/>
</dbReference>